<comment type="similarity">
    <text evidence="1">Belongs to the LysR transcriptional regulatory family.</text>
</comment>
<dbReference type="SUPFAM" id="SSF53850">
    <property type="entry name" value="Periplasmic binding protein-like II"/>
    <property type="match status" value="1"/>
</dbReference>
<keyword evidence="7" id="KW-0575">Peroxidase</keyword>
<dbReference type="SUPFAM" id="SSF46785">
    <property type="entry name" value="Winged helix' DNA-binding domain"/>
    <property type="match status" value="1"/>
</dbReference>
<name>W9VW29_9GAMM</name>
<dbReference type="Proteomes" id="UP000019460">
    <property type="component" value="Unassembled WGS sequence"/>
</dbReference>
<keyword evidence="8" id="KW-1185">Reference proteome</keyword>
<keyword evidence="4" id="KW-0010">Activator</keyword>
<feature type="domain" description="HTH lysR-type" evidence="6">
    <location>
        <begin position="15"/>
        <end position="72"/>
    </location>
</feature>
<accession>W9VW29</accession>
<keyword evidence="5" id="KW-0804">Transcription</keyword>
<dbReference type="InterPro" id="IPR005119">
    <property type="entry name" value="LysR_subst-bd"/>
</dbReference>
<dbReference type="AlphaFoldDB" id="W9VW29"/>
<dbReference type="FunFam" id="1.10.10.10:FF:000001">
    <property type="entry name" value="LysR family transcriptional regulator"/>
    <property type="match status" value="1"/>
</dbReference>
<evidence type="ECO:0000256" key="1">
    <source>
        <dbReference type="ARBA" id="ARBA00009437"/>
    </source>
</evidence>
<evidence type="ECO:0000256" key="5">
    <source>
        <dbReference type="ARBA" id="ARBA00023163"/>
    </source>
</evidence>
<dbReference type="GO" id="GO:0003700">
    <property type="term" value="F:DNA-binding transcription factor activity"/>
    <property type="evidence" value="ECO:0007669"/>
    <property type="project" value="InterPro"/>
</dbReference>
<dbReference type="PRINTS" id="PR00039">
    <property type="entry name" value="HTHLYSR"/>
</dbReference>
<evidence type="ECO:0000313" key="7">
    <source>
        <dbReference type="EMBL" id="EXJ14670.1"/>
    </source>
</evidence>
<sequence>MDARADDDFRYHAQVNLRDLKYILAVAETRHFGRAAERCFVSQPTLSGQIKKLEDELDVVIFERTNRSVEITPVGQSILSHARLALEQAEAIEQVARAHQDPMAGPLRIGAIPTLSPYLMPLVLVPLKHTYPKLKLVLSEEITDMLLGRLARHEIDAALLATPVDESDFEAMPLFDEPFWLAHPAGHPLNDKDEISAQDLEDVELLLLADGHCLTHQVMDVCRLAERPVHGEMADLRAASLETLLQLVGAGFGCTLVPALAIRGGWMTDTGIIARQLHLSDAFRRISLVYRRSFPRRQALEAFAAVVRERLPNTVTRVGG</sequence>
<dbReference type="PROSITE" id="PS50931">
    <property type="entry name" value="HTH_LYSR"/>
    <property type="match status" value="1"/>
</dbReference>
<dbReference type="RefSeq" id="WP_052348090.1">
    <property type="nucleotide sequence ID" value="NZ_AONC01000037.1"/>
</dbReference>
<evidence type="ECO:0000313" key="8">
    <source>
        <dbReference type="Proteomes" id="UP000019460"/>
    </source>
</evidence>
<dbReference type="InterPro" id="IPR036390">
    <property type="entry name" value="WH_DNA-bd_sf"/>
</dbReference>
<protein>
    <submittedName>
        <fullName evidence="7">Hydrogen peroxidase</fullName>
    </submittedName>
</protein>
<dbReference type="GO" id="GO:0032993">
    <property type="term" value="C:protein-DNA complex"/>
    <property type="evidence" value="ECO:0007669"/>
    <property type="project" value="TreeGrafter"/>
</dbReference>
<dbReference type="Gene3D" id="3.40.190.10">
    <property type="entry name" value="Periplasmic binding protein-like II"/>
    <property type="match status" value="2"/>
</dbReference>
<evidence type="ECO:0000259" key="6">
    <source>
        <dbReference type="PROSITE" id="PS50931"/>
    </source>
</evidence>
<evidence type="ECO:0000256" key="4">
    <source>
        <dbReference type="ARBA" id="ARBA00023159"/>
    </source>
</evidence>
<dbReference type="Gene3D" id="1.10.10.10">
    <property type="entry name" value="Winged helix-like DNA-binding domain superfamily/Winged helix DNA-binding domain"/>
    <property type="match status" value="1"/>
</dbReference>
<organism evidence="7 8">
    <name type="scientific">Imhoffiella purpurea</name>
    <dbReference type="NCBI Taxonomy" id="1249627"/>
    <lineage>
        <taxon>Bacteria</taxon>
        <taxon>Pseudomonadati</taxon>
        <taxon>Pseudomonadota</taxon>
        <taxon>Gammaproteobacteria</taxon>
        <taxon>Chromatiales</taxon>
        <taxon>Chromatiaceae</taxon>
        <taxon>Imhoffiella</taxon>
    </lineage>
</organism>
<dbReference type="eggNOG" id="COG0583">
    <property type="taxonomic scope" value="Bacteria"/>
</dbReference>
<dbReference type="GO" id="GO:0004601">
    <property type="term" value="F:peroxidase activity"/>
    <property type="evidence" value="ECO:0007669"/>
    <property type="project" value="UniProtKB-KW"/>
</dbReference>
<dbReference type="InterPro" id="IPR000847">
    <property type="entry name" value="LysR_HTH_N"/>
</dbReference>
<dbReference type="Pfam" id="PF00126">
    <property type="entry name" value="HTH_1"/>
    <property type="match status" value="1"/>
</dbReference>
<keyword evidence="3" id="KW-0238">DNA-binding</keyword>
<dbReference type="EMBL" id="AONC01000037">
    <property type="protein sequence ID" value="EXJ14670.1"/>
    <property type="molecule type" value="Genomic_DNA"/>
</dbReference>
<dbReference type="PATRIC" id="fig|1249627.3.peg.2517"/>
<dbReference type="CDD" id="cd08411">
    <property type="entry name" value="PBP2_OxyR"/>
    <property type="match status" value="1"/>
</dbReference>
<evidence type="ECO:0000256" key="3">
    <source>
        <dbReference type="ARBA" id="ARBA00023125"/>
    </source>
</evidence>
<evidence type="ECO:0000256" key="2">
    <source>
        <dbReference type="ARBA" id="ARBA00023015"/>
    </source>
</evidence>
<dbReference type="InterPro" id="IPR036388">
    <property type="entry name" value="WH-like_DNA-bd_sf"/>
</dbReference>
<dbReference type="STRING" id="1249627.D779_2199"/>
<dbReference type="GO" id="GO:0003677">
    <property type="term" value="F:DNA binding"/>
    <property type="evidence" value="ECO:0007669"/>
    <property type="project" value="UniProtKB-KW"/>
</dbReference>
<dbReference type="PANTHER" id="PTHR30346:SF26">
    <property type="entry name" value="HYDROGEN PEROXIDE-INDUCIBLE GENES ACTIVATOR"/>
    <property type="match status" value="1"/>
</dbReference>
<dbReference type="Pfam" id="PF03466">
    <property type="entry name" value="LysR_substrate"/>
    <property type="match status" value="1"/>
</dbReference>
<dbReference type="PANTHER" id="PTHR30346">
    <property type="entry name" value="TRANSCRIPTIONAL DUAL REGULATOR HCAR-RELATED"/>
    <property type="match status" value="1"/>
</dbReference>
<gene>
    <name evidence="7" type="ORF">D779_2199</name>
</gene>
<reference evidence="7 8" key="1">
    <citation type="submission" date="2012-11" db="EMBL/GenBank/DDBJ databases">
        <title>Genome assembly of Thiorhodococcus sp. AK35.</title>
        <authorList>
            <person name="Nupur N."/>
            <person name="Khatri I."/>
            <person name="Subramanian S."/>
            <person name="Pinnaka A."/>
        </authorList>
    </citation>
    <scope>NUCLEOTIDE SEQUENCE [LARGE SCALE GENOMIC DNA]</scope>
    <source>
        <strain evidence="7 8">AK35</strain>
    </source>
</reference>
<keyword evidence="2" id="KW-0805">Transcription regulation</keyword>
<proteinExistence type="inferred from homology"/>
<keyword evidence="7" id="KW-0560">Oxidoreductase</keyword>
<comment type="caution">
    <text evidence="7">The sequence shown here is derived from an EMBL/GenBank/DDBJ whole genome shotgun (WGS) entry which is preliminary data.</text>
</comment>